<evidence type="ECO:0000313" key="3">
    <source>
        <dbReference type="Proteomes" id="UP000002593"/>
    </source>
</evidence>
<dbReference type="HOGENOM" id="CLU_152986_0_0_2"/>
<dbReference type="Proteomes" id="UP000002593">
    <property type="component" value="Chromosome"/>
</dbReference>
<dbReference type="EMBL" id="CP000493">
    <property type="protein sequence ID" value="ABM80336.1"/>
    <property type="molecule type" value="Genomic_DNA"/>
</dbReference>
<keyword evidence="1" id="KW-0472">Membrane</keyword>
<keyword evidence="3" id="KW-1185">Reference proteome</keyword>
<feature type="transmembrane region" description="Helical" evidence="1">
    <location>
        <begin position="89"/>
        <end position="114"/>
    </location>
</feature>
<feature type="transmembrane region" description="Helical" evidence="1">
    <location>
        <begin position="20"/>
        <end position="39"/>
    </location>
</feature>
<accession>A2BK25</accession>
<sequence length="116" mass="12585">MVEEINTTIINIYELTRENPQLLTIMAIQFILGLIAGYFTAKIARYVLGLIGVFLVGAILGLWGTAGSIEDALERLKVLGEVKDVIYKLAQVFGFMAIGPTLLGFVIGLTIGVVKK</sequence>
<feature type="transmembrane region" description="Helical" evidence="1">
    <location>
        <begin position="46"/>
        <end position="69"/>
    </location>
</feature>
<protein>
    <submittedName>
        <fullName evidence="2">Uncharacterized protein</fullName>
    </submittedName>
</protein>
<evidence type="ECO:0000256" key="1">
    <source>
        <dbReference type="SAM" id="Phobius"/>
    </source>
</evidence>
<keyword evidence="1" id="KW-0812">Transmembrane</keyword>
<dbReference type="eggNOG" id="arCOG04811">
    <property type="taxonomic scope" value="Archaea"/>
</dbReference>
<gene>
    <name evidence="2" type="ordered locus">Hbut_0472</name>
</gene>
<name>A2BK25_HYPBU</name>
<dbReference type="STRING" id="415426.Hbut_0472"/>
<evidence type="ECO:0000313" key="2">
    <source>
        <dbReference type="EMBL" id="ABM80336.1"/>
    </source>
</evidence>
<dbReference type="OrthoDB" id="385659at2157"/>
<organism evidence="2 3">
    <name type="scientific">Hyperthermus butylicus (strain DSM 5456 / JCM 9403 / PLM1-5)</name>
    <dbReference type="NCBI Taxonomy" id="415426"/>
    <lineage>
        <taxon>Archaea</taxon>
        <taxon>Thermoproteota</taxon>
        <taxon>Thermoprotei</taxon>
        <taxon>Desulfurococcales</taxon>
        <taxon>Pyrodictiaceae</taxon>
        <taxon>Hyperthermus</taxon>
    </lineage>
</organism>
<dbReference type="EnsemblBacteria" id="ABM80336">
    <property type="protein sequence ID" value="ABM80336"/>
    <property type="gene ID" value="Hbut_0472"/>
</dbReference>
<dbReference type="AlphaFoldDB" id="A2BK25"/>
<proteinExistence type="predicted"/>
<dbReference type="RefSeq" id="WP_011821654.1">
    <property type="nucleotide sequence ID" value="NC_008818.1"/>
</dbReference>
<dbReference type="KEGG" id="hbu:Hbut_0472"/>
<reference evidence="2 3" key="1">
    <citation type="journal article" date="2007" name="Archaea">
        <title>The genome of Hyperthermus butylicus: a sulfur-reducing, peptide fermenting, neutrophilic Crenarchaeote growing up to 108 degrees C.</title>
        <authorList>
            <person name="Brugger K."/>
            <person name="Chen L."/>
            <person name="Stark M."/>
            <person name="Zibat A."/>
            <person name="Redder P."/>
            <person name="Ruepp A."/>
            <person name="Awayez M."/>
            <person name="She Q."/>
            <person name="Garrett R.A."/>
            <person name="Klenk H.P."/>
        </authorList>
    </citation>
    <scope>NUCLEOTIDE SEQUENCE [LARGE SCALE GENOMIC DNA]</scope>
    <source>
        <strain evidence="3">DSM 5456 / JCM 9403 / PLM1-5</strain>
    </source>
</reference>
<dbReference type="GeneID" id="4782394"/>
<keyword evidence="1" id="KW-1133">Transmembrane helix</keyword>